<gene>
    <name evidence="1" type="ORF">BF93_16175</name>
</gene>
<evidence type="ECO:0000313" key="1">
    <source>
        <dbReference type="EMBL" id="EWS81699.1"/>
    </source>
</evidence>
<dbReference type="EMBL" id="JDYK01000006">
    <property type="protein sequence ID" value="EWS81699.1"/>
    <property type="molecule type" value="Genomic_DNA"/>
</dbReference>
<proteinExistence type="predicted"/>
<dbReference type="eggNOG" id="COG2852">
    <property type="taxonomic scope" value="Bacteria"/>
</dbReference>
<dbReference type="PATRIC" id="fig|396014.3.peg.1580"/>
<protein>
    <recommendedName>
        <fullName evidence="3">DUF559 domain-containing protein</fullName>
    </recommendedName>
</protein>
<evidence type="ECO:0008006" key="3">
    <source>
        <dbReference type="Google" id="ProtNLM"/>
    </source>
</evidence>
<name>Z9JU27_9MICO</name>
<dbReference type="HOGENOM" id="CLU_1281142_0_0_11"/>
<sequence>MQELGELVVSTPEEVLRELATMIPLYDLVAAVDGVLSTTQPVSGVGRSDIGCHLETQQGQPGAPLLRAALVLAREDVRSPGESIMRMLILAAGLSEPDPNLPVVDPATGRRRLLDLAWKDVMLALEYDGDGHRTTKDQWRDDEARRDELAALGWTLARANGEDARRPLRILLRLARALRERGAAVPSDDHITGVVAALPSRGLTLQLARRQPRYR</sequence>
<dbReference type="AlphaFoldDB" id="Z9JU27"/>
<accession>Z9JU27</accession>
<reference evidence="1 2" key="1">
    <citation type="submission" date="2014-02" db="EMBL/GenBank/DDBJ databases">
        <title>Genome sequence of Brachybacterium phenoliresistens strain W13A50.</title>
        <authorList>
            <person name="Wang X."/>
        </authorList>
    </citation>
    <scope>NUCLEOTIDE SEQUENCE [LARGE SCALE GENOMIC DNA]</scope>
    <source>
        <strain evidence="1 2">W13A50</strain>
    </source>
</reference>
<dbReference type="Proteomes" id="UP000023067">
    <property type="component" value="Unassembled WGS sequence"/>
</dbReference>
<keyword evidence="2" id="KW-1185">Reference proteome</keyword>
<comment type="caution">
    <text evidence="1">The sequence shown here is derived from an EMBL/GenBank/DDBJ whole genome shotgun (WGS) entry which is preliminary data.</text>
</comment>
<organism evidence="1 2">
    <name type="scientific">Brachybacterium phenoliresistens</name>
    <dbReference type="NCBI Taxonomy" id="396014"/>
    <lineage>
        <taxon>Bacteria</taxon>
        <taxon>Bacillati</taxon>
        <taxon>Actinomycetota</taxon>
        <taxon>Actinomycetes</taxon>
        <taxon>Micrococcales</taxon>
        <taxon>Dermabacteraceae</taxon>
        <taxon>Brachybacterium</taxon>
    </lineage>
</organism>
<evidence type="ECO:0000313" key="2">
    <source>
        <dbReference type="Proteomes" id="UP000023067"/>
    </source>
</evidence>
<dbReference type="Gene3D" id="3.40.960.10">
    <property type="entry name" value="VSR Endonuclease"/>
    <property type="match status" value="1"/>
</dbReference>
<dbReference type="STRING" id="396014.BF93_16175"/>